<gene>
    <name evidence="2" type="ORF">LX77_03208</name>
</gene>
<evidence type="ECO:0000259" key="1">
    <source>
        <dbReference type="Pfam" id="PF00144"/>
    </source>
</evidence>
<dbReference type="AlphaFoldDB" id="A0A327RW42"/>
<evidence type="ECO:0000313" key="3">
    <source>
        <dbReference type="Proteomes" id="UP000248987"/>
    </source>
</evidence>
<proteinExistence type="predicted"/>
<dbReference type="InterPro" id="IPR012338">
    <property type="entry name" value="Beta-lactam/transpept-like"/>
</dbReference>
<accession>A0A327RW42</accession>
<dbReference type="EMBL" id="QLLQ01000016">
    <property type="protein sequence ID" value="RAJ19994.1"/>
    <property type="molecule type" value="Genomic_DNA"/>
</dbReference>
<dbReference type="Pfam" id="PF00144">
    <property type="entry name" value="Beta-lactamase"/>
    <property type="match status" value="1"/>
</dbReference>
<name>A0A327RW42_9FLAO</name>
<comment type="caution">
    <text evidence="2">The sequence shown here is derived from an EMBL/GenBank/DDBJ whole genome shotgun (WGS) entry which is preliminary data.</text>
</comment>
<dbReference type="PANTHER" id="PTHR46825:SF9">
    <property type="entry name" value="BETA-LACTAMASE-RELATED DOMAIN-CONTAINING PROTEIN"/>
    <property type="match status" value="1"/>
</dbReference>
<feature type="domain" description="Beta-lactamase-related" evidence="1">
    <location>
        <begin position="14"/>
        <end position="325"/>
    </location>
</feature>
<organism evidence="2 3">
    <name type="scientific">Gelidibacter algens</name>
    <dbReference type="NCBI Taxonomy" id="49280"/>
    <lineage>
        <taxon>Bacteria</taxon>
        <taxon>Pseudomonadati</taxon>
        <taxon>Bacteroidota</taxon>
        <taxon>Flavobacteriia</taxon>
        <taxon>Flavobacteriales</taxon>
        <taxon>Flavobacteriaceae</taxon>
        <taxon>Gelidibacter</taxon>
    </lineage>
</organism>
<keyword evidence="3" id="KW-1185">Reference proteome</keyword>
<reference evidence="2 3" key="1">
    <citation type="submission" date="2018-06" db="EMBL/GenBank/DDBJ databases">
        <title>Genomic Encyclopedia of Archaeal and Bacterial Type Strains, Phase II (KMG-II): from individual species to whole genera.</title>
        <authorList>
            <person name="Goeker M."/>
        </authorList>
    </citation>
    <scope>NUCLEOTIDE SEQUENCE [LARGE SCALE GENOMIC DNA]</scope>
    <source>
        <strain evidence="2 3">DSM 12408</strain>
    </source>
</reference>
<dbReference type="InterPro" id="IPR001466">
    <property type="entry name" value="Beta-lactam-related"/>
</dbReference>
<dbReference type="PANTHER" id="PTHR46825">
    <property type="entry name" value="D-ALANYL-D-ALANINE-CARBOXYPEPTIDASE/ENDOPEPTIDASE AMPH"/>
    <property type="match status" value="1"/>
</dbReference>
<dbReference type="SUPFAM" id="SSF56601">
    <property type="entry name" value="beta-lactamase/transpeptidase-like"/>
    <property type="match status" value="1"/>
</dbReference>
<sequence>MFSQNNASKVEEKVDSFIVKQMKDLKIPGLAVAIIKDGKILKKSVYGFANIEWQTKVTEHSNFQIASCTKLLTSTLLLKIIYNHKIDLEESIGNYLDSIPSEWRKIKIKNLISHSSGLPDFYDSELYLNTRKIVEQLKSKALLFEPGSKDQYGSSDFMLLSYILERIYKNPFVQILKDEVTTPLSMNDGAYDMEYKVEGRFMRTIRVNEKVTTYYDYEGTLVNYKFLYPQYTYSAGGYFASIDDMTNWAIGLDNSKLFPIEFANEFIYDSDKIGEKDAGFSKVGWVLENENEVLYGGHSGGPGLGDVLRFPKEKITIITLSNDGELLPGLSRVIANWYIKGLSAKFKVEKFDR</sequence>
<dbReference type="InterPro" id="IPR050491">
    <property type="entry name" value="AmpC-like"/>
</dbReference>
<dbReference type="Gene3D" id="3.40.710.10">
    <property type="entry name" value="DD-peptidase/beta-lactamase superfamily"/>
    <property type="match status" value="1"/>
</dbReference>
<protein>
    <submittedName>
        <fullName evidence="2">CubicO group peptidase (Beta-lactamase class C family)</fullName>
    </submittedName>
</protein>
<dbReference type="Proteomes" id="UP000248987">
    <property type="component" value="Unassembled WGS sequence"/>
</dbReference>
<evidence type="ECO:0000313" key="2">
    <source>
        <dbReference type="EMBL" id="RAJ19994.1"/>
    </source>
</evidence>